<name>A0A9P6CQY4_9AGAR</name>
<keyword evidence="1" id="KW-0479">Metal-binding</keyword>
<feature type="compositionally biased region" description="Basic and acidic residues" evidence="5">
    <location>
        <begin position="143"/>
        <end position="155"/>
    </location>
</feature>
<proteinExistence type="predicted"/>
<feature type="compositionally biased region" description="Polar residues" evidence="5">
    <location>
        <begin position="15"/>
        <end position="25"/>
    </location>
</feature>
<dbReference type="GO" id="GO:0061630">
    <property type="term" value="F:ubiquitin protein ligase activity"/>
    <property type="evidence" value="ECO:0007669"/>
    <property type="project" value="InterPro"/>
</dbReference>
<evidence type="ECO:0000256" key="5">
    <source>
        <dbReference type="SAM" id="MobiDB-lite"/>
    </source>
</evidence>
<keyword evidence="2 4" id="KW-0863">Zinc-finger</keyword>
<sequence>MVLAKRNADGKFVEWNSSSKGASTQEPEHDEAPVAKRARISSQSSSVHARLNTTSNSRDVTTSSGLQSGPSNNESTSSTSTAPPVISQQPRPTIQATPTSLHPYPSVSQSSAGMLPLYSTPGASFEVWSSQTPSSTTKRGRKKATDSPEKPEKRQAVFKKKCPQNILDRVERVMTQRIFMIDRNRVGDLQEEFSVLGSTGNVYNVVVDHKPRCNCPDAMKGNHCKHILFIMLKVLQVNQGSGHWYQKALLTSELEEIFAGAPLAPNSMVHPHIRDAYARATGKTPTNPAPTPSSDKRRVPGPDDDCPVCYDGMHGIAEASLVFCEDCGNAVHKECFAQWQRTAANARKDLTCVWCRARWVLGPAAGSGAGSANIGDEGYLNLAGVGGVSPVRDTSTYYNGPRRGNRYYYRRY</sequence>
<organism evidence="9 10">
    <name type="scientific">Pholiota conissans</name>
    <dbReference type="NCBI Taxonomy" id="109636"/>
    <lineage>
        <taxon>Eukaryota</taxon>
        <taxon>Fungi</taxon>
        <taxon>Dikarya</taxon>
        <taxon>Basidiomycota</taxon>
        <taxon>Agaricomycotina</taxon>
        <taxon>Agaricomycetes</taxon>
        <taxon>Agaricomycetidae</taxon>
        <taxon>Agaricales</taxon>
        <taxon>Agaricineae</taxon>
        <taxon>Strophariaceae</taxon>
        <taxon>Pholiota</taxon>
    </lineage>
</organism>
<reference evidence="9" key="1">
    <citation type="submission" date="2020-11" db="EMBL/GenBank/DDBJ databases">
        <authorList>
            <consortium name="DOE Joint Genome Institute"/>
            <person name="Ahrendt S."/>
            <person name="Riley R."/>
            <person name="Andreopoulos W."/>
            <person name="Labutti K."/>
            <person name="Pangilinan J."/>
            <person name="Ruiz-Duenas F.J."/>
            <person name="Barrasa J.M."/>
            <person name="Sanchez-Garcia M."/>
            <person name="Camarero S."/>
            <person name="Miyauchi S."/>
            <person name="Serrano A."/>
            <person name="Linde D."/>
            <person name="Babiker R."/>
            <person name="Drula E."/>
            <person name="Ayuso-Fernandez I."/>
            <person name="Pacheco R."/>
            <person name="Padilla G."/>
            <person name="Ferreira P."/>
            <person name="Barriuso J."/>
            <person name="Kellner H."/>
            <person name="Castanera R."/>
            <person name="Alfaro M."/>
            <person name="Ramirez L."/>
            <person name="Pisabarro A.G."/>
            <person name="Kuo A."/>
            <person name="Tritt A."/>
            <person name="Lipzen A."/>
            <person name="He G."/>
            <person name="Yan M."/>
            <person name="Ng V."/>
            <person name="Cullen D."/>
            <person name="Martin F."/>
            <person name="Rosso M.-N."/>
            <person name="Henrissat B."/>
            <person name="Hibbett D."/>
            <person name="Martinez A.T."/>
            <person name="Grigoriev I.V."/>
        </authorList>
    </citation>
    <scope>NUCLEOTIDE SEQUENCE</scope>
    <source>
        <strain evidence="9">CIRM-BRFM 674</strain>
    </source>
</reference>
<feature type="region of interest" description="Disordered" evidence="5">
    <location>
        <begin position="279"/>
        <end position="300"/>
    </location>
</feature>
<comment type="caution">
    <text evidence="9">The sequence shown here is derived from an EMBL/GenBank/DDBJ whole genome shotgun (WGS) entry which is preliminary data.</text>
</comment>
<evidence type="ECO:0000259" key="7">
    <source>
        <dbReference type="PROSITE" id="PS50089"/>
    </source>
</evidence>
<feature type="compositionally biased region" description="Polar residues" evidence="5">
    <location>
        <begin position="127"/>
        <end position="137"/>
    </location>
</feature>
<feature type="region of interest" description="Disordered" evidence="5">
    <location>
        <begin position="126"/>
        <end position="157"/>
    </location>
</feature>
<evidence type="ECO:0000256" key="4">
    <source>
        <dbReference type="PROSITE-ProRule" id="PRU00175"/>
    </source>
</evidence>
<dbReference type="SUPFAM" id="SSF57850">
    <property type="entry name" value="RING/U-box"/>
    <property type="match status" value="1"/>
</dbReference>
<dbReference type="AlphaFoldDB" id="A0A9P6CQY4"/>
<evidence type="ECO:0000313" key="9">
    <source>
        <dbReference type="EMBL" id="KAF9476406.1"/>
    </source>
</evidence>
<dbReference type="PROSITE" id="PS50966">
    <property type="entry name" value="ZF_SWIM"/>
    <property type="match status" value="1"/>
</dbReference>
<dbReference type="Gene3D" id="3.30.40.10">
    <property type="entry name" value="Zinc/RING finger domain, C3HC4 (zinc finger)"/>
    <property type="match status" value="1"/>
</dbReference>
<dbReference type="InterPro" id="IPR019787">
    <property type="entry name" value="Znf_PHD-finger"/>
</dbReference>
<feature type="compositionally biased region" description="Polar residues" evidence="5">
    <location>
        <begin position="40"/>
        <end position="74"/>
    </location>
</feature>
<dbReference type="PROSITE" id="PS50089">
    <property type="entry name" value="ZF_RING_2"/>
    <property type="match status" value="1"/>
</dbReference>
<feature type="domain" description="PHD-type" evidence="6">
    <location>
        <begin position="303"/>
        <end position="358"/>
    </location>
</feature>
<gene>
    <name evidence="9" type="ORF">BDN70DRAFT_882451</name>
</gene>
<accession>A0A9P6CQY4</accession>
<feature type="domain" description="RING-type" evidence="7">
    <location>
        <begin position="306"/>
        <end position="356"/>
    </location>
</feature>
<dbReference type="PANTHER" id="PTHR21540">
    <property type="entry name" value="RING FINGER AND SWIM DOMAIN-CONTAINING PROTEIN 2"/>
    <property type="match status" value="1"/>
</dbReference>
<evidence type="ECO:0000259" key="6">
    <source>
        <dbReference type="PROSITE" id="PS50016"/>
    </source>
</evidence>
<feature type="domain" description="SWIM-type" evidence="8">
    <location>
        <begin position="203"/>
        <end position="235"/>
    </location>
</feature>
<dbReference type="Proteomes" id="UP000807469">
    <property type="component" value="Unassembled WGS sequence"/>
</dbReference>
<dbReference type="PANTHER" id="PTHR21540:SF0">
    <property type="entry name" value="PHD FAMILY PROTEIN"/>
    <property type="match status" value="1"/>
</dbReference>
<evidence type="ECO:0000256" key="3">
    <source>
        <dbReference type="ARBA" id="ARBA00022833"/>
    </source>
</evidence>
<dbReference type="CDD" id="cd16494">
    <property type="entry name" value="RING-CH-C4HC3_ZSWM2"/>
    <property type="match status" value="1"/>
</dbReference>
<dbReference type="InterPro" id="IPR013083">
    <property type="entry name" value="Znf_RING/FYVE/PHD"/>
</dbReference>
<keyword evidence="10" id="KW-1185">Reference proteome</keyword>
<dbReference type="EMBL" id="MU155295">
    <property type="protein sequence ID" value="KAF9476406.1"/>
    <property type="molecule type" value="Genomic_DNA"/>
</dbReference>
<dbReference type="InterPro" id="IPR039903">
    <property type="entry name" value="Zswim2"/>
</dbReference>
<evidence type="ECO:0000259" key="8">
    <source>
        <dbReference type="PROSITE" id="PS50966"/>
    </source>
</evidence>
<dbReference type="InterPro" id="IPR007527">
    <property type="entry name" value="Znf_SWIM"/>
</dbReference>
<protein>
    <recommendedName>
        <fullName evidence="11">Mitogen-activated protein kinase kinase kinase 1</fullName>
    </recommendedName>
</protein>
<feature type="compositionally biased region" description="Polar residues" evidence="5">
    <location>
        <begin position="86"/>
        <end position="108"/>
    </location>
</feature>
<evidence type="ECO:0000313" key="10">
    <source>
        <dbReference type="Proteomes" id="UP000807469"/>
    </source>
</evidence>
<feature type="region of interest" description="Disordered" evidence="5">
    <location>
        <begin position="1"/>
        <end position="108"/>
    </location>
</feature>
<evidence type="ECO:0000256" key="2">
    <source>
        <dbReference type="ARBA" id="ARBA00022771"/>
    </source>
</evidence>
<dbReference type="GO" id="GO:0008270">
    <property type="term" value="F:zinc ion binding"/>
    <property type="evidence" value="ECO:0007669"/>
    <property type="project" value="UniProtKB-KW"/>
</dbReference>
<feature type="compositionally biased region" description="Basic and acidic residues" evidence="5">
    <location>
        <begin position="1"/>
        <end position="12"/>
    </location>
</feature>
<keyword evidence="3" id="KW-0862">Zinc</keyword>
<dbReference type="InterPro" id="IPR001841">
    <property type="entry name" value="Znf_RING"/>
</dbReference>
<dbReference type="PROSITE" id="PS50016">
    <property type="entry name" value="ZF_PHD_2"/>
    <property type="match status" value="1"/>
</dbReference>
<evidence type="ECO:0008006" key="11">
    <source>
        <dbReference type="Google" id="ProtNLM"/>
    </source>
</evidence>
<dbReference type="OrthoDB" id="2122982at2759"/>
<evidence type="ECO:0000256" key="1">
    <source>
        <dbReference type="ARBA" id="ARBA00022723"/>
    </source>
</evidence>